<dbReference type="InterPro" id="IPR005720">
    <property type="entry name" value="Dihydroorotate_DH_cat"/>
</dbReference>
<evidence type="ECO:0000256" key="11">
    <source>
        <dbReference type="HAMAP-Rule" id="MF_00225"/>
    </source>
</evidence>
<dbReference type="NCBIfam" id="NF003645">
    <property type="entry name" value="PRK05286.1-2"/>
    <property type="match status" value="1"/>
</dbReference>
<keyword evidence="6 11" id="KW-0288">FMN</keyword>
<evidence type="ECO:0000256" key="1">
    <source>
        <dbReference type="ARBA" id="ARBA00003125"/>
    </source>
</evidence>
<evidence type="ECO:0000256" key="8">
    <source>
        <dbReference type="ARBA" id="ARBA00023002"/>
    </source>
</evidence>
<evidence type="ECO:0000256" key="5">
    <source>
        <dbReference type="ARBA" id="ARBA00022630"/>
    </source>
</evidence>
<dbReference type="CDD" id="cd04738">
    <property type="entry name" value="DHOD_2_like"/>
    <property type="match status" value="1"/>
</dbReference>
<sequence length="365" mass="38780">MVHMLSTLYRFARPALFALDPEDAHEATIKALELGLHPRQLGTDDPVLRQTVFGLDFPNPIGVAAGYDKDARVADAVLAMGCGFAEIGTVTPRAQPGNLKPRIFRLVADRALINSLGFNNGGHAAALTRLEARKEKPGIVGVNIGANKDSTDRPGDYARGIETFSAVASYFTVNISSPNTPGLRDLQAPAALDELLARVMEARTRIVSQGGSRRPIIVKIAPDIAEQDIVPICERLIVHAVDGIAVSNTTLARDGLTDAQATKSGGLSGRPLFRRSTIMLARVFEATGGKIPLIGIGGIDNGDAALEKIEAGATLLQLYTGLVYAGPGLISEIKSHLAREVRRRGYSDVGALRGTKAQQWAALPL</sequence>
<feature type="binding site" evidence="11">
    <location>
        <position position="89"/>
    </location>
    <ligand>
        <name>FMN</name>
        <dbReference type="ChEBI" id="CHEBI:58210"/>
    </ligand>
</feature>
<keyword evidence="11" id="KW-1003">Cell membrane</keyword>
<evidence type="ECO:0000313" key="14">
    <source>
        <dbReference type="Proteomes" id="UP000005952"/>
    </source>
</evidence>
<dbReference type="NCBIfam" id="TIGR01036">
    <property type="entry name" value="pyrD_sub2"/>
    <property type="match status" value="1"/>
</dbReference>
<comment type="cofactor">
    <cofactor evidence="11">
        <name>FMN</name>
        <dbReference type="ChEBI" id="CHEBI:58210"/>
    </cofactor>
    <text evidence="11">Binds 1 FMN per subunit.</text>
</comment>
<comment type="function">
    <text evidence="1 11">Catalyzes the conversion of dihydroorotate to orotate with quinone as electron acceptor.</text>
</comment>
<feature type="binding site" evidence="11">
    <location>
        <begin position="248"/>
        <end position="249"/>
    </location>
    <ligand>
        <name>substrate</name>
    </ligand>
</feature>
<feature type="binding site" evidence="11">
    <location>
        <position position="298"/>
    </location>
    <ligand>
        <name>FMN</name>
        <dbReference type="ChEBI" id="CHEBI:58210"/>
    </ligand>
</feature>
<dbReference type="PROSITE" id="PS00911">
    <property type="entry name" value="DHODEHASE_1"/>
    <property type="match status" value="1"/>
</dbReference>
<dbReference type="InterPro" id="IPR050074">
    <property type="entry name" value="DHO_dehydrogenase"/>
</dbReference>
<comment type="subcellular location">
    <subcellularLocation>
        <location evidence="11">Cell membrane</location>
        <topology evidence="11">Peripheral membrane protein</topology>
    </subcellularLocation>
    <subcellularLocation>
        <location evidence="2">Membrane</location>
    </subcellularLocation>
</comment>
<feature type="binding site" evidence="11">
    <location>
        <begin position="114"/>
        <end position="118"/>
    </location>
    <ligand>
        <name>substrate</name>
    </ligand>
</feature>
<dbReference type="eggNOG" id="COG0167">
    <property type="taxonomic scope" value="Bacteria"/>
</dbReference>
<dbReference type="InterPro" id="IPR001295">
    <property type="entry name" value="Dihydroorotate_DH_CS"/>
</dbReference>
<dbReference type="Gene3D" id="3.20.20.70">
    <property type="entry name" value="Aldolase class I"/>
    <property type="match status" value="1"/>
</dbReference>
<feature type="active site" description="Nucleophile" evidence="11">
    <location>
        <position position="177"/>
    </location>
</feature>
<comment type="pathway">
    <text evidence="3 11">Pyrimidine metabolism; UMP biosynthesis via de novo pathway; orotate from (S)-dihydroorotate (quinone route): step 1/1.</text>
</comment>
<evidence type="ECO:0000256" key="3">
    <source>
        <dbReference type="ARBA" id="ARBA00005161"/>
    </source>
</evidence>
<feature type="binding site" evidence="11">
    <location>
        <position position="247"/>
    </location>
    <ligand>
        <name>FMN</name>
        <dbReference type="ChEBI" id="CHEBI:58210"/>
    </ligand>
</feature>
<feature type="binding site" evidence="11">
    <location>
        <position position="69"/>
    </location>
    <ligand>
        <name>substrate</name>
    </ligand>
</feature>
<feature type="binding site" evidence="11">
    <location>
        <position position="179"/>
    </location>
    <ligand>
        <name>substrate</name>
    </ligand>
</feature>
<dbReference type="SUPFAM" id="SSF51395">
    <property type="entry name" value="FMN-linked oxidoreductases"/>
    <property type="match status" value="1"/>
</dbReference>
<reference evidence="13 14" key="1">
    <citation type="journal article" date="2013" name="Genome Announc.">
        <title>Genome sequences for three denitrifying bacterial strains isolated from a uranium- and nitrate-contaminated subsurface environment.</title>
        <authorList>
            <person name="Venkatramanan R."/>
            <person name="Prakash O."/>
            <person name="Woyke T."/>
            <person name="Chain P."/>
            <person name="Goodwin L.A."/>
            <person name="Watson D."/>
            <person name="Brooks S."/>
            <person name="Kostka J.E."/>
            <person name="Green S.J."/>
        </authorList>
    </citation>
    <scope>NUCLEOTIDE SEQUENCE [LARGE SCALE GENOMIC DNA]</scope>
    <source>
        <strain evidence="13 14">1NES1</strain>
    </source>
</reference>
<dbReference type="PANTHER" id="PTHR48109">
    <property type="entry name" value="DIHYDROOROTATE DEHYDROGENASE (QUINONE), MITOCHONDRIAL-RELATED"/>
    <property type="match status" value="1"/>
</dbReference>
<dbReference type="NCBIfam" id="NF003652">
    <property type="entry name" value="PRK05286.2-5"/>
    <property type="match status" value="1"/>
</dbReference>
<keyword evidence="7 11" id="KW-0665">Pyrimidine biosynthesis</keyword>
<feature type="binding site" evidence="11">
    <location>
        <position position="174"/>
    </location>
    <ligand>
        <name>substrate</name>
    </ligand>
</feature>
<dbReference type="KEGG" id="hdt:HYPDE_24628"/>
<evidence type="ECO:0000256" key="4">
    <source>
        <dbReference type="ARBA" id="ARBA00005359"/>
    </source>
</evidence>
<evidence type="ECO:0000259" key="12">
    <source>
        <dbReference type="Pfam" id="PF01180"/>
    </source>
</evidence>
<keyword evidence="14" id="KW-1185">Reference proteome</keyword>
<dbReference type="EMBL" id="CP005587">
    <property type="protein sequence ID" value="AGK56611.1"/>
    <property type="molecule type" value="Genomic_DNA"/>
</dbReference>
<dbReference type="EC" id="1.3.5.2" evidence="11"/>
<feature type="binding site" evidence="11">
    <location>
        <position position="174"/>
    </location>
    <ligand>
        <name>FMN</name>
        <dbReference type="ChEBI" id="CHEBI:58210"/>
    </ligand>
</feature>
<dbReference type="InterPro" id="IPR013785">
    <property type="entry name" value="Aldolase_TIM"/>
</dbReference>
<dbReference type="PANTHER" id="PTHR48109:SF4">
    <property type="entry name" value="DIHYDROOROTATE DEHYDROGENASE (QUINONE), MITOCHONDRIAL"/>
    <property type="match status" value="1"/>
</dbReference>
<comment type="catalytic activity">
    <reaction evidence="10 11">
        <text>(S)-dihydroorotate + a quinone = orotate + a quinol</text>
        <dbReference type="Rhea" id="RHEA:30187"/>
        <dbReference type="ChEBI" id="CHEBI:24646"/>
        <dbReference type="ChEBI" id="CHEBI:30839"/>
        <dbReference type="ChEBI" id="CHEBI:30864"/>
        <dbReference type="ChEBI" id="CHEBI:132124"/>
        <dbReference type="EC" id="1.3.5.2"/>
    </reaction>
</comment>
<evidence type="ECO:0000256" key="7">
    <source>
        <dbReference type="ARBA" id="ARBA00022975"/>
    </source>
</evidence>
<dbReference type="GO" id="GO:0005886">
    <property type="term" value="C:plasma membrane"/>
    <property type="evidence" value="ECO:0007669"/>
    <property type="project" value="UniProtKB-SubCell"/>
</dbReference>
<evidence type="ECO:0000256" key="9">
    <source>
        <dbReference type="ARBA" id="ARBA00023136"/>
    </source>
</evidence>
<feature type="binding site" evidence="11">
    <location>
        <begin position="319"/>
        <end position="320"/>
    </location>
    <ligand>
        <name>FMN</name>
        <dbReference type="ChEBI" id="CHEBI:58210"/>
    </ligand>
</feature>
<dbReference type="AlphaFoldDB" id="N0B7W0"/>
<protein>
    <recommendedName>
        <fullName evidence="11">Dihydroorotate dehydrogenase (quinone)</fullName>
        <ecNumber evidence="11">1.3.5.2</ecNumber>
    </recommendedName>
    <alternativeName>
        <fullName evidence="11">DHOdehase</fullName>
        <shortName evidence="11">DHOD</shortName>
        <shortName evidence="11">DHODase</shortName>
    </alternativeName>
    <alternativeName>
        <fullName evidence="11">Dihydroorotate oxidase</fullName>
    </alternativeName>
</protein>
<organism evidence="13 14">
    <name type="scientific">Hyphomicrobium denitrificans 1NES1</name>
    <dbReference type="NCBI Taxonomy" id="670307"/>
    <lineage>
        <taxon>Bacteria</taxon>
        <taxon>Pseudomonadati</taxon>
        <taxon>Pseudomonadota</taxon>
        <taxon>Alphaproteobacteria</taxon>
        <taxon>Hyphomicrobiales</taxon>
        <taxon>Hyphomicrobiaceae</taxon>
        <taxon>Hyphomicrobium</taxon>
    </lineage>
</organism>
<dbReference type="UniPathway" id="UPA00070">
    <property type="reaction ID" value="UER00946"/>
</dbReference>
<dbReference type="HOGENOM" id="CLU_013640_2_1_5"/>
<feature type="binding site" evidence="11">
    <location>
        <begin position="65"/>
        <end position="69"/>
    </location>
    <ligand>
        <name>FMN</name>
        <dbReference type="ChEBI" id="CHEBI:58210"/>
    </ligand>
</feature>
<keyword evidence="9 11" id="KW-0472">Membrane</keyword>
<keyword evidence="5 11" id="KW-0285">Flavoprotein</keyword>
<feature type="domain" description="Dihydroorotate dehydrogenase catalytic" evidence="12">
    <location>
        <begin position="48"/>
        <end position="339"/>
    </location>
</feature>
<evidence type="ECO:0000256" key="10">
    <source>
        <dbReference type="ARBA" id="ARBA00048639"/>
    </source>
</evidence>
<dbReference type="InterPro" id="IPR005719">
    <property type="entry name" value="Dihydroorotate_DH_2"/>
</dbReference>
<dbReference type="GO" id="GO:0005737">
    <property type="term" value="C:cytoplasm"/>
    <property type="evidence" value="ECO:0007669"/>
    <property type="project" value="InterPro"/>
</dbReference>
<feature type="binding site" evidence="11">
    <location>
        <position position="219"/>
    </location>
    <ligand>
        <name>FMN</name>
        <dbReference type="ChEBI" id="CHEBI:58210"/>
    </ligand>
</feature>
<evidence type="ECO:0000313" key="13">
    <source>
        <dbReference type="EMBL" id="AGK56611.1"/>
    </source>
</evidence>
<feature type="binding site" evidence="11">
    <location>
        <position position="143"/>
    </location>
    <ligand>
        <name>FMN</name>
        <dbReference type="ChEBI" id="CHEBI:58210"/>
    </ligand>
</feature>
<dbReference type="GO" id="GO:0006207">
    <property type="term" value="P:'de novo' pyrimidine nucleobase biosynthetic process"/>
    <property type="evidence" value="ECO:0007669"/>
    <property type="project" value="UniProtKB-UniRule"/>
</dbReference>
<gene>
    <name evidence="11" type="primary">pyrD</name>
    <name evidence="13" type="ORF">HYPDE_24628</name>
</gene>
<accession>N0B7W0</accession>
<comment type="subunit">
    <text evidence="11">Monomer.</text>
</comment>
<evidence type="ECO:0000256" key="2">
    <source>
        <dbReference type="ARBA" id="ARBA00004370"/>
    </source>
</evidence>
<dbReference type="GO" id="GO:0106430">
    <property type="term" value="F:dihydroorotate dehydrogenase (quinone) activity"/>
    <property type="evidence" value="ECO:0007669"/>
    <property type="project" value="UniProtKB-EC"/>
</dbReference>
<name>N0B7W0_9HYPH</name>
<comment type="similarity">
    <text evidence="4 11">Belongs to the dihydroorotate dehydrogenase family. Type 2 subfamily.</text>
</comment>
<dbReference type="Pfam" id="PF01180">
    <property type="entry name" value="DHO_dh"/>
    <property type="match status" value="1"/>
</dbReference>
<dbReference type="HAMAP" id="MF_00225">
    <property type="entry name" value="DHO_dh_type2"/>
    <property type="match status" value="1"/>
</dbReference>
<keyword evidence="8 11" id="KW-0560">Oxidoreductase</keyword>
<dbReference type="GO" id="GO:0044205">
    <property type="term" value="P:'de novo' UMP biosynthetic process"/>
    <property type="evidence" value="ECO:0007669"/>
    <property type="project" value="UniProtKB-UniRule"/>
</dbReference>
<proteinExistence type="inferred from homology"/>
<evidence type="ECO:0000256" key="6">
    <source>
        <dbReference type="ARBA" id="ARBA00022643"/>
    </source>
</evidence>
<dbReference type="Proteomes" id="UP000005952">
    <property type="component" value="Chromosome"/>
</dbReference>
<feature type="binding site" evidence="11">
    <location>
        <position position="269"/>
    </location>
    <ligand>
        <name>FMN</name>
        <dbReference type="ChEBI" id="CHEBI:58210"/>
    </ligand>
</feature>
<dbReference type="PROSITE" id="PS00912">
    <property type="entry name" value="DHODEHASE_2"/>
    <property type="match status" value="1"/>
</dbReference>
<dbReference type="STRING" id="670307.HYPDE_24628"/>